<proteinExistence type="predicted"/>
<keyword evidence="2" id="KW-1185">Reference proteome</keyword>
<reference evidence="1 2" key="1">
    <citation type="submission" date="2024-05" db="EMBL/GenBank/DDBJ databases">
        <authorList>
            <person name="Wallberg A."/>
        </authorList>
    </citation>
    <scope>NUCLEOTIDE SEQUENCE [LARGE SCALE GENOMIC DNA]</scope>
</reference>
<sequence>MVTSATAAVIIANMYTRLYHYLLAMCRGMRTRDFRHSRSRSDEIMDILTLARFWATLPFKMGRLLITHGIMGSHLAKHFGLPPVRRSIHGHACIVIIHGKICT</sequence>
<evidence type="ECO:0000313" key="1">
    <source>
        <dbReference type="EMBL" id="CAL4093209.1"/>
    </source>
</evidence>
<accession>A0AAV2QM85</accession>
<evidence type="ECO:0000313" key="2">
    <source>
        <dbReference type="Proteomes" id="UP001497623"/>
    </source>
</evidence>
<organism evidence="1 2">
    <name type="scientific">Meganyctiphanes norvegica</name>
    <name type="common">Northern krill</name>
    <name type="synonym">Thysanopoda norvegica</name>
    <dbReference type="NCBI Taxonomy" id="48144"/>
    <lineage>
        <taxon>Eukaryota</taxon>
        <taxon>Metazoa</taxon>
        <taxon>Ecdysozoa</taxon>
        <taxon>Arthropoda</taxon>
        <taxon>Crustacea</taxon>
        <taxon>Multicrustacea</taxon>
        <taxon>Malacostraca</taxon>
        <taxon>Eumalacostraca</taxon>
        <taxon>Eucarida</taxon>
        <taxon>Euphausiacea</taxon>
        <taxon>Euphausiidae</taxon>
        <taxon>Meganyctiphanes</taxon>
    </lineage>
</organism>
<protein>
    <submittedName>
        <fullName evidence="1">Uncharacterized protein</fullName>
    </submittedName>
</protein>
<name>A0AAV2QM85_MEGNR</name>
<dbReference type="EMBL" id="CAXKWB010008972">
    <property type="protein sequence ID" value="CAL4093209.1"/>
    <property type="molecule type" value="Genomic_DNA"/>
</dbReference>
<dbReference type="Proteomes" id="UP001497623">
    <property type="component" value="Unassembled WGS sequence"/>
</dbReference>
<comment type="caution">
    <text evidence="1">The sequence shown here is derived from an EMBL/GenBank/DDBJ whole genome shotgun (WGS) entry which is preliminary data.</text>
</comment>
<gene>
    <name evidence="1" type="ORF">MNOR_LOCUS14751</name>
</gene>
<dbReference type="AlphaFoldDB" id="A0AAV2QM85"/>